<comment type="catalytic activity">
    <reaction evidence="6">
        <text>isochorismate + 2-oxoglutarate + H(+) = 5-enolpyruvoyl-6-hydroxy-2-succinyl-cyclohex-3-ene-1-carboxylate + CO2</text>
        <dbReference type="Rhea" id="RHEA:25593"/>
        <dbReference type="ChEBI" id="CHEBI:15378"/>
        <dbReference type="ChEBI" id="CHEBI:16526"/>
        <dbReference type="ChEBI" id="CHEBI:16810"/>
        <dbReference type="ChEBI" id="CHEBI:29780"/>
        <dbReference type="ChEBI" id="CHEBI:58818"/>
        <dbReference type="EC" id="2.2.1.9"/>
    </reaction>
</comment>
<comment type="cofactor">
    <cofactor evidence="6">
        <name>thiamine diphosphate</name>
        <dbReference type="ChEBI" id="CHEBI:58937"/>
    </cofactor>
    <text evidence="6">Binds 1 thiamine pyrophosphate per subunit.</text>
</comment>
<dbReference type="InterPro" id="IPR029061">
    <property type="entry name" value="THDP-binding"/>
</dbReference>
<keyword evidence="4 6" id="KW-0786">Thiamine pyrophosphate</keyword>
<evidence type="ECO:0000256" key="3">
    <source>
        <dbReference type="ARBA" id="ARBA00022842"/>
    </source>
</evidence>
<comment type="pathway">
    <text evidence="6">Quinol/quinone metabolism; 1,4-dihydroxy-2-naphthoate biosynthesis; 1,4-dihydroxy-2-naphthoate from chorismate: step 2/7.</text>
</comment>
<dbReference type="PANTHER" id="PTHR42916:SF1">
    <property type="entry name" value="PROTEIN PHYLLO, CHLOROPLASTIC"/>
    <property type="match status" value="1"/>
</dbReference>
<dbReference type="STRING" id="1397694.GCA_000702585_02902"/>
<dbReference type="UniPathway" id="UPA00079"/>
<comment type="cofactor">
    <cofactor evidence="6">
        <name>Mg(2+)</name>
        <dbReference type="ChEBI" id="CHEBI:18420"/>
    </cofactor>
    <cofactor evidence="6">
        <name>Mn(2+)</name>
        <dbReference type="ChEBI" id="CHEBI:29035"/>
    </cofactor>
</comment>
<dbReference type="RefSeq" id="WP_029335914.1">
    <property type="nucleotide sequence ID" value="NZ_UGGP01000001.1"/>
</dbReference>
<reference evidence="10 11" key="1">
    <citation type="submission" date="2018-06" db="EMBL/GenBank/DDBJ databases">
        <authorList>
            <consortium name="Pathogen Informatics"/>
            <person name="Doyle S."/>
        </authorList>
    </citation>
    <scope>NUCLEOTIDE SEQUENCE [LARGE SCALE GENOMIC DNA]</scope>
    <source>
        <strain evidence="10 11">NCTC13163</strain>
    </source>
</reference>
<dbReference type="Proteomes" id="UP000254060">
    <property type="component" value="Unassembled WGS sequence"/>
</dbReference>
<dbReference type="InterPro" id="IPR012001">
    <property type="entry name" value="Thiamin_PyroP_enz_TPP-bd_dom"/>
</dbReference>
<evidence type="ECO:0000256" key="5">
    <source>
        <dbReference type="ARBA" id="ARBA00023211"/>
    </source>
</evidence>
<keyword evidence="5 6" id="KW-0464">Manganese</keyword>
<evidence type="ECO:0000259" key="8">
    <source>
        <dbReference type="Pfam" id="PF02776"/>
    </source>
</evidence>
<dbReference type="InterPro" id="IPR032264">
    <property type="entry name" value="MenD_middle"/>
</dbReference>
<dbReference type="Pfam" id="PF16582">
    <property type="entry name" value="TPP_enzyme_M_2"/>
    <property type="match status" value="1"/>
</dbReference>
<keyword evidence="2 6" id="KW-0479">Metal-binding</keyword>
<evidence type="ECO:0000313" key="10">
    <source>
        <dbReference type="EMBL" id="STO09021.1"/>
    </source>
</evidence>
<evidence type="ECO:0000259" key="7">
    <source>
        <dbReference type="Pfam" id="PF02775"/>
    </source>
</evidence>
<feature type="domain" description="Thiamine pyrophosphate enzyme TPP-binding" evidence="7">
    <location>
        <begin position="411"/>
        <end position="515"/>
    </location>
</feature>
<evidence type="ECO:0000256" key="2">
    <source>
        <dbReference type="ARBA" id="ARBA00022723"/>
    </source>
</evidence>
<dbReference type="AlphaFoldDB" id="A0A377FW38"/>
<dbReference type="EC" id="2.2.1.9" evidence="6"/>
<dbReference type="InterPro" id="IPR004433">
    <property type="entry name" value="MenaQ_synth_MenD"/>
</dbReference>
<dbReference type="SUPFAM" id="SSF52518">
    <property type="entry name" value="Thiamin diphosphate-binding fold (THDP-binding)"/>
    <property type="match status" value="2"/>
</dbReference>
<dbReference type="UniPathway" id="UPA01057">
    <property type="reaction ID" value="UER00164"/>
</dbReference>
<feature type="domain" description="Thiamine pyrophosphate enzyme N-terminal TPP-binding" evidence="8">
    <location>
        <begin position="11"/>
        <end position="124"/>
    </location>
</feature>
<evidence type="ECO:0000259" key="9">
    <source>
        <dbReference type="Pfam" id="PF16582"/>
    </source>
</evidence>
<dbReference type="PANTHER" id="PTHR42916">
    <property type="entry name" value="2-SUCCINYL-5-ENOLPYRUVYL-6-HYDROXY-3-CYCLOHEXENE-1-CARBOXYLATE SYNTHASE"/>
    <property type="match status" value="1"/>
</dbReference>
<dbReference type="NCBIfam" id="TIGR00173">
    <property type="entry name" value="menD"/>
    <property type="match status" value="1"/>
</dbReference>
<evidence type="ECO:0000256" key="4">
    <source>
        <dbReference type="ARBA" id="ARBA00023052"/>
    </source>
</evidence>
<dbReference type="GO" id="GO:0070204">
    <property type="term" value="F:2-succinyl-5-enolpyruvyl-6-hydroxy-3-cyclohexene-1-carboxylic-acid synthase activity"/>
    <property type="evidence" value="ECO:0007669"/>
    <property type="project" value="UniProtKB-UniRule"/>
</dbReference>
<dbReference type="CDD" id="cd02009">
    <property type="entry name" value="TPP_SHCHC_synthase"/>
    <property type="match status" value="1"/>
</dbReference>
<evidence type="ECO:0000313" key="11">
    <source>
        <dbReference type="Proteomes" id="UP000254060"/>
    </source>
</evidence>
<dbReference type="CDD" id="cd07037">
    <property type="entry name" value="TPP_PYR_MenD"/>
    <property type="match status" value="1"/>
</dbReference>
<evidence type="ECO:0000256" key="1">
    <source>
        <dbReference type="ARBA" id="ARBA00022679"/>
    </source>
</evidence>
<dbReference type="EMBL" id="UGGP01000001">
    <property type="protein sequence ID" value="STO09021.1"/>
    <property type="molecule type" value="Genomic_DNA"/>
</dbReference>
<dbReference type="InterPro" id="IPR011766">
    <property type="entry name" value="TPP_enzyme_TPP-bd"/>
</dbReference>
<keyword evidence="1 6" id="KW-0808">Transferase</keyword>
<dbReference type="GO" id="GO:0030145">
    <property type="term" value="F:manganese ion binding"/>
    <property type="evidence" value="ECO:0007669"/>
    <property type="project" value="UniProtKB-UniRule"/>
</dbReference>
<dbReference type="PIRSF" id="PIRSF004983">
    <property type="entry name" value="MenD"/>
    <property type="match status" value="1"/>
</dbReference>
<dbReference type="Pfam" id="PF02776">
    <property type="entry name" value="TPP_enzyme_N"/>
    <property type="match status" value="1"/>
</dbReference>
<dbReference type="Pfam" id="PF02775">
    <property type="entry name" value="TPP_enzyme_C"/>
    <property type="match status" value="1"/>
</dbReference>
<dbReference type="HAMAP" id="MF_01659">
    <property type="entry name" value="MenD"/>
    <property type="match status" value="1"/>
</dbReference>
<sequence length="549" mass="60171">MNDTLTAWVAHMMNQLVEQGVHDIVISPGSRSTPLAMAAYLHPQVRHHIVVDERSAAFFALGLTRSSETVRPVALICTSGTAATNYFSAVAEAYIAQLPLVILTTDRPHELRNVGAPQAIDQVRLYGEHVKTSLDLPVPDAKAHHYMGQGVGRLVRLSMQAPLGPVHMNVPFREPLLPDIEQLKNLLTAVPEAYGVAYARPVPNDLTRFKHIVAADRIVFVVGPGTPAEWLESIHTTATTYHIPVFADPLSGMRRFEGVCANYDTWLASEHSGEWLPDAIIRFGAAPVSKRLNQWLDDTTQLVIDQPGSFRDPSSLATVVYGDARDYLTVIDTPYDVRYANRFMTFERVSESAKHGLRGESALARHLLATSIERLFVSNSMPIRDVDTTLAAGQTINVLANRGANGIDGILSSALGACHDTEKAALLVGDLAFYHDSNALQLLKTHPGSFSVVIVNNNGGGIFSFLPQAAIEPQMFEDLYGTPLDLNVRGFAETYGLTYRLVERPEDVRDAIETGVHVIEFPSDRAANVLAHREWTASICDRLTLENGT</sequence>
<evidence type="ECO:0000256" key="6">
    <source>
        <dbReference type="HAMAP-Rule" id="MF_01659"/>
    </source>
</evidence>
<gene>
    <name evidence="6 10" type="primary">menD</name>
    <name evidence="10" type="ORF">NCTC13163_02416</name>
</gene>
<proteinExistence type="inferred from homology"/>
<dbReference type="GO" id="GO:0000287">
    <property type="term" value="F:magnesium ion binding"/>
    <property type="evidence" value="ECO:0007669"/>
    <property type="project" value="UniProtKB-UniRule"/>
</dbReference>
<comment type="similarity">
    <text evidence="6">Belongs to the TPP enzyme family. MenD subfamily.</text>
</comment>
<dbReference type="GO" id="GO:0030976">
    <property type="term" value="F:thiamine pyrophosphate binding"/>
    <property type="evidence" value="ECO:0007669"/>
    <property type="project" value="UniProtKB-UniRule"/>
</dbReference>
<comment type="pathway">
    <text evidence="6">Quinol/quinone metabolism; menaquinone biosynthesis.</text>
</comment>
<comment type="function">
    <text evidence="6">Catalyzes the thiamine diphosphate-dependent decarboxylation of 2-oxoglutarate and the subsequent addition of the resulting succinic semialdehyde-thiamine pyrophosphate anion to isochorismate to yield 2-succinyl-5-enolpyruvyl-6-hydroxy-3-cyclohexene-1-carboxylate (SEPHCHC).</text>
</comment>
<keyword evidence="3 6" id="KW-0460">Magnesium</keyword>
<comment type="subunit">
    <text evidence="6">Homodimer.</text>
</comment>
<name>A0A377FW38_9BACL</name>
<keyword evidence="6" id="KW-0474">Menaquinone biosynthesis</keyword>
<organism evidence="10 11">
    <name type="scientific">Exiguobacterium aurantiacum</name>
    <dbReference type="NCBI Taxonomy" id="33987"/>
    <lineage>
        <taxon>Bacteria</taxon>
        <taxon>Bacillati</taxon>
        <taxon>Bacillota</taxon>
        <taxon>Bacilli</taxon>
        <taxon>Bacillales</taxon>
        <taxon>Bacillales Family XII. Incertae Sedis</taxon>
        <taxon>Exiguobacterium</taxon>
    </lineage>
</organism>
<accession>A0A377FW38</accession>
<dbReference type="Gene3D" id="3.40.50.1220">
    <property type="entry name" value="TPP-binding domain"/>
    <property type="match status" value="1"/>
</dbReference>
<dbReference type="Gene3D" id="3.40.50.970">
    <property type="match status" value="2"/>
</dbReference>
<protein>
    <recommendedName>
        <fullName evidence="6">2-succinyl-5-enolpyruvyl-6-hydroxy-3-cyclohexene-1-carboxylate synthase</fullName>
        <shortName evidence="6">SEPHCHC synthase</shortName>
        <ecNumber evidence="6">2.2.1.9</ecNumber>
    </recommendedName>
    <alternativeName>
        <fullName evidence="6">Menaquinone biosynthesis protein MenD</fullName>
    </alternativeName>
</protein>
<dbReference type="OrthoDB" id="9791859at2"/>
<dbReference type="GO" id="GO:0009234">
    <property type="term" value="P:menaquinone biosynthetic process"/>
    <property type="evidence" value="ECO:0007669"/>
    <property type="project" value="UniProtKB-UniRule"/>
</dbReference>
<feature type="domain" description="Menaquinone biosynthesis protein MenD middle" evidence="9">
    <location>
        <begin position="217"/>
        <end position="305"/>
    </location>
</feature>